<sequence>MNMLPPIYADDGAELAPNNPATPTPDPVEVAAALSVAPSSPEPANPVVEEPRQNWQPILVTVGILNFMGLCLVAFKLFTMSYYDIKDAPIIYYAKTNDIIAYSADKPEPRKAHEELVARLKANNALVLNADSVLVASPDFAFPHIGPATGDK</sequence>
<keyword evidence="1" id="KW-0472">Membrane</keyword>
<name>A0AA42R8P7_AERCA</name>
<evidence type="ECO:0000256" key="1">
    <source>
        <dbReference type="SAM" id="Phobius"/>
    </source>
</evidence>
<keyword evidence="1" id="KW-1133">Transmembrane helix</keyword>
<reference evidence="2" key="1">
    <citation type="submission" date="2022-09" db="EMBL/GenBank/DDBJ databases">
        <title>Intensive care unit water sources are persistently colonized with multi-drug resistant bacteria and are the site of extensive horizontal gene transfer of antibiotic resistance genes.</title>
        <authorList>
            <person name="Diorio-Toth L."/>
        </authorList>
    </citation>
    <scope>NUCLEOTIDE SEQUENCE</scope>
    <source>
        <strain evidence="2">GD03710</strain>
    </source>
</reference>
<dbReference type="AlphaFoldDB" id="A0AA42R8P7"/>
<comment type="caution">
    <text evidence="2">The sequence shown here is derived from an EMBL/GenBank/DDBJ whole genome shotgun (WGS) entry which is preliminary data.</text>
</comment>
<organism evidence="2 3">
    <name type="scientific">Aeromonas caviae</name>
    <name type="common">Aeromonas punctata</name>
    <dbReference type="NCBI Taxonomy" id="648"/>
    <lineage>
        <taxon>Bacteria</taxon>
        <taxon>Pseudomonadati</taxon>
        <taxon>Pseudomonadota</taxon>
        <taxon>Gammaproteobacteria</taxon>
        <taxon>Aeromonadales</taxon>
        <taxon>Aeromonadaceae</taxon>
        <taxon>Aeromonas</taxon>
    </lineage>
</organism>
<evidence type="ECO:0000313" key="3">
    <source>
        <dbReference type="Proteomes" id="UP001161704"/>
    </source>
</evidence>
<proteinExistence type="predicted"/>
<keyword evidence="1" id="KW-0812">Transmembrane</keyword>
<accession>A0AA42R8P7</accession>
<dbReference type="Proteomes" id="UP001161704">
    <property type="component" value="Unassembled WGS sequence"/>
</dbReference>
<protein>
    <submittedName>
        <fullName evidence="2">Uncharacterized protein</fullName>
    </submittedName>
</protein>
<dbReference type="RefSeq" id="WP_279963631.1">
    <property type="nucleotide sequence ID" value="NZ_JAOCFK010000049.1"/>
</dbReference>
<evidence type="ECO:0000313" key="2">
    <source>
        <dbReference type="EMBL" id="MDH1505879.1"/>
    </source>
</evidence>
<dbReference type="EMBL" id="JAOCIZ010000046">
    <property type="protein sequence ID" value="MDH1505879.1"/>
    <property type="molecule type" value="Genomic_DNA"/>
</dbReference>
<feature type="transmembrane region" description="Helical" evidence="1">
    <location>
        <begin position="58"/>
        <end position="78"/>
    </location>
</feature>
<gene>
    <name evidence="2" type="ORF">N5I20_12510</name>
</gene>